<dbReference type="InterPro" id="IPR000232">
    <property type="entry name" value="HSF_DNA-bd"/>
</dbReference>
<evidence type="ECO:0000256" key="5">
    <source>
        <dbReference type="SAM" id="MobiDB-lite"/>
    </source>
</evidence>
<sequence length="294" mass="32588">MPAFPYKLHELLDDVNDDAELSAIISWLPEGTSFRIHSYEQFEKRLLKQYFPRQTQIKSFMRQLQYYDFENFGGGLFSHPCFKRGLRNKCGQILHQLPTKSQKANGGRTRPLKSRGRKKRIRASSFASTAGTSSGSVLTTTAGDASVISHDSSESFKGGVTAADSKHDSSPTLSPTKAKQADSITRGPFAAELGDTMSLAMPPAVQSMISQQQQILMMHQQQTLAQFQQMQAMQMARQKYLSCLQQEMLLESLFRNGSNGHSIMSSSNQAIPHQVFQPDTTISSASGGNKRQQG</sequence>
<accession>A0AAD2G148</accession>
<feature type="compositionally biased region" description="Low complexity" evidence="5">
    <location>
        <begin position="123"/>
        <end position="136"/>
    </location>
</feature>
<proteinExistence type="inferred from homology"/>
<dbReference type="GO" id="GO:0003700">
    <property type="term" value="F:DNA-binding transcription factor activity"/>
    <property type="evidence" value="ECO:0007669"/>
    <property type="project" value="InterPro"/>
</dbReference>
<protein>
    <recommendedName>
        <fullName evidence="6">HSF-type DNA-binding domain-containing protein</fullName>
    </recommendedName>
</protein>
<name>A0AAD2G148_9STRA</name>
<comment type="similarity">
    <text evidence="4">Belongs to the HSF family.</text>
</comment>
<evidence type="ECO:0000256" key="3">
    <source>
        <dbReference type="ARBA" id="ARBA00023242"/>
    </source>
</evidence>
<gene>
    <name evidence="7" type="ORF">CYCCA115_LOCUS17943</name>
</gene>
<dbReference type="SUPFAM" id="SSF46785">
    <property type="entry name" value="Winged helix' DNA-binding domain"/>
    <property type="match status" value="1"/>
</dbReference>
<keyword evidence="3" id="KW-0539">Nucleus</keyword>
<dbReference type="GO" id="GO:0043565">
    <property type="term" value="F:sequence-specific DNA binding"/>
    <property type="evidence" value="ECO:0007669"/>
    <property type="project" value="InterPro"/>
</dbReference>
<evidence type="ECO:0000256" key="1">
    <source>
        <dbReference type="ARBA" id="ARBA00004123"/>
    </source>
</evidence>
<evidence type="ECO:0000259" key="6">
    <source>
        <dbReference type="SMART" id="SM00415"/>
    </source>
</evidence>
<keyword evidence="8" id="KW-1185">Reference proteome</keyword>
<dbReference type="InterPro" id="IPR036390">
    <property type="entry name" value="WH_DNA-bd_sf"/>
</dbReference>
<keyword evidence="2" id="KW-0238">DNA-binding</keyword>
<evidence type="ECO:0000313" key="7">
    <source>
        <dbReference type="EMBL" id="CAJ1959522.1"/>
    </source>
</evidence>
<dbReference type="SMART" id="SM00415">
    <property type="entry name" value="HSF"/>
    <property type="match status" value="1"/>
</dbReference>
<evidence type="ECO:0000256" key="2">
    <source>
        <dbReference type="ARBA" id="ARBA00023125"/>
    </source>
</evidence>
<dbReference type="EMBL" id="CAKOGP040002003">
    <property type="protein sequence ID" value="CAJ1959522.1"/>
    <property type="molecule type" value="Genomic_DNA"/>
</dbReference>
<evidence type="ECO:0000313" key="8">
    <source>
        <dbReference type="Proteomes" id="UP001295423"/>
    </source>
</evidence>
<dbReference type="Proteomes" id="UP001295423">
    <property type="component" value="Unassembled WGS sequence"/>
</dbReference>
<reference evidence="7" key="1">
    <citation type="submission" date="2023-08" db="EMBL/GenBank/DDBJ databases">
        <authorList>
            <person name="Audoor S."/>
            <person name="Bilcke G."/>
        </authorList>
    </citation>
    <scope>NUCLEOTIDE SEQUENCE</scope>
</reference>
<dbReference type="Gene3D" id="1.10.10.10">
    <property type="entry name" value="Winged helix-like DNA-binding domain superfamily/Winged helix DNA-binding domain"/>
    <property type="match status" value="1"/>
</dbReference>
<dbReference type="GO" id="GO:0005634">
    <property type="term" value="C:nucleus"/>
    <property type="evidence" value="ECO:0007669"/>
    <property type="project" value="UniProtKB-SubCell"/>
</dbReference>
<evidence type="ECO:0000256" key="4">
    <source>
        <dbReference type="RuleBase" id="RU004020"/>
    </source>
</evidence>
<feature type="region of interest" description="Disordered" evidence="5">
    <location>
        <begin position="98"/>
        <end position="136"/>
    </location>
</feature>
<feature type="compositionally biased region" description="Basic residues" evidence="5">
    <location>
        <begin position="110"/>
        <end position="122"/>
    </location>
</feature>
<comment type="caution">
    <text evidence="7">The sequence shown here is derived from an EMBL/GenBank/DDBJ whole genome shotgun (WGS) entry which is preliminary data.</text>
</comment>
<dbReference type="Pfam" id="PF00447">
    <property type="entry name" value="HSF_DNA-bind"/>
    <property type="match status" value="1"/>
</dbReference>
<dbReference type="AlphaFoldDB" id="A0AAD2G148"/>
<dbReference type="PANTHER" id="PTHR10015:SF206">
    <property type="entry name" value="HSF-TYPE DNA-BINDING DOMAIN-CONTAINING PROTEIN"/>
    <property type="match status" value="1"/>
</dbReference>
<organism evidence="7 8">
    <name type="scientific">Cylindrotheca closterium</name>
    <dbReference type="NCBI Taxonomy" id="2856"/>
    <lineage>
        <taxon>Eukaryota</taxon>
        <taxon>Sar</taxon>
        <taxon>Stramenopiles</taxon>
        <taxon>Ochrophyta</taxon>
        <taxon>Bacillariophyta</taxon>
        <taxon>Bacillariophyceae</taxon>
        <taxon>Bacillariophycidae</taxon>
        <taxon>Bacillariales</taxon>
        <taxon>Bacillariaceae</taxon>
        <taxon>Cylindrotheca</taxon>
    </lineage>
</organism>
<feature type="domain" description="HSF-type DNA-binding" evidence="6">
    <location>
        <begin position="1"/>
        <end position="96"/>
    </location>
</feature>
<dbReference type="InterPro" id="IPR036388">
    <property type="entry name" value="WH-like_DNA-bd_sf"/>
</dbReference>
<comment type="subcellular location">
    <subcellularLocation>
        <location evidence="1">Nucleus</location>
    </subcellularLocation>
</comment>
<dbReference type="PANTHER" id="PTHR10015">
    <property type="entry name" value="HEAT SHOCK TRANSCRIPTION FACTOR"/>
    <property type="match status" value="1"/>
</dbReference>
<feature type="region of interest" description="Disordered" evidence="5">
    <location>
        <begin position="149"/>
        <end position="186"/>
    </location>
</feature>